<dbReference type="OrthoDB" id="9811997at2"/>
<dbReference type="PANTHER" id="PTHR41286">
    <property type="entry name" value="HNH NUCLEASE YAJD-RELATED"/>
    <property type="match status" value="1"/>
</dbReference>
<keyword evidence="7" id="KW-1185">Reference proteome</keyword>
<dbReference type="InterPro" id="IPR003615">
    <property type="entry name" value="HNH_nuc"/>
</dbReference>
<protein>
    <recommendedName>
        <fullName evidence="4">Putative HNH nuclease YajD</fullName>
    </recommendedName>
</protein>
<gene>
    <name evidence="6" type="ORF">SAMN05421503_2271</name>
</gene>
<evidence type="ECO:0000256" key="4">
    <source>
        <dbReference type="ARBA" id="ARBA00040194"/>
    </source>
</evidence>
<dbReference type="CDD" id="cd00085">
    <property type="entry name" value="HNHc"/>
    <property type="match status" value="1"/>
</dbReference>
<name>A0A285NYD2_9BACI</name>
<organism evidence="6 7">
    <name type="scientific">Terribacillus aidingensis</name>
    <dbReference type="NCBI Taxonomy" id="586416"/>
    <lineage>
        <taxon>Bacteria</taxon>
        <taxon>Bacillati</taxon>
        <taxon>Bacillota</taxon>
        <taxon>Bacilli</taxon>
        <taxon>Bacillales</taxon>
        <taxon>Bacillaceae</taxon>
        <taxon>Terribacillus</taxon>
    </lineage>
</organism>
<dbReference type="GO" id="GO:0003676">
    <property type="term" value="F:nucleic acid binding"/>
    <property type="evidence" value="ECO:0007669"/>
    <property type="project" value="InterPro"/>
</dbReference>
<feature type="domain" description="HNH nuclease" evidence="5">
    <location>
        <begin position="21"/>
        <end position="77"/>
    </location>
</feature>
<evidence type="ECO:0000256" key="3">
    <source>
        <dbReference type="ARBA" id="ARBA00038412"/>
    </source>
</evidence>
<proteinExistence type="inferred from homology"/>
<dbReference type="GO" id="GO:0005829">
    <property type="term" value="C:cytosol"/>
    <property type="evidence" value="ECO:0007669"/>
    <property type="project" value="TreeGrafter"/>
</dbReference>
<dbReference type="AlphaFoldDB" id="A0A285NYD2"/>
<accession>A0A285NYD2</accession>
<evidence type="ECO:0000259" key="5">
    <source>
        <dbReference type="SMART" id="SM00507"/>
    </source>
</evidence>
<evidence type="ECO:0000256" key="2">
    <source>
        <dbReference type="ARBA" id="ARBA00022801"/>
    </source>
</evidence>
<evidence type="ECO:0000313" key="7">
    <source>
        <dbReference type="Proteomes" id="UP000219356"/>
    </source>
</evidence>
<dbReference type="Gene3D" id="1.10.30.50">
    <property type="match status" value="1"/>
</dbReference>
<dbReference type="SMART" id="SM00507">
    <property type="entry name" value="HNHc"/>
    <property type="match status" value="1"/>
</dbReference>
<dbReference type="Proteomes" id="UP000219356">
    <property type="component" value="Unassembled WGS sequence"/>
</dbReference>
<dbReference type="PANTHER" id="PTHR41286:SF1">
    <property type="entry name" value="HNH NUCLEASE YAJD-RELATED"/>
    <property type="match status" value="1"/>
</dbReference>
<dbReference type="GO" id="GO:0016787">
    <property type="term" value="F:hydrolase activity"/>
    <property type="evidence" value="ECO:0007669"/>
    <property type="project" value="UniProtKB-KW"/>
</dbReference>
<keyword evidence="2" id="KW-0378">Hydrolase</keyword>
<dbReference type="EMBL" id="OBEK01000003">
    <property type="protein sequence ID" value="SNZ14218.1"/>
    <property type="molecule type" value="Genomic_DNA"/>
</dbReference>
<dbReference type="GO" id="GO:0008270">
    <property type="term" value="F:zinc ion binding"/>
    <property type="evidence" value="ECO:0007669"/>
    <property type="project" value="InterPro"/>
</dbReference>
<evidence type="ECO:0000256" key="1">
    <source>
        <dbReference type="ARBA" id="ARBA00022722"/>
    </source>
</evidence>
<reference evidence="7" key="1">
    <citation type="submission" date="2017-09" db="EMBL/GenBank/DDBJ databases">
        <authorList>
            <person name="Varghese N."/>
            <person name="Submissions S."/>
        </authorList>
    </citation>
    <scope>NUCLEOTIDE SEQUENCE [LARGE SCALE GENOMIC DNA]</scope>
    <source>
        <strain evidence="7">CGMCC 1.8913</strain>
    </source>
</reference>
<keyword evidence="6" id="KW-0255">Endonuclease</keyword>
<evidence type="ECO:0000313" key="6">
    <source>
        <dbReference type="EMBL" id="SNZ14218.1"/>
    </source>
</evidence>
<dbReference type="GO" id="GO:0004519">
    <property type="term" value="F:endonuclease activity"/>
    <property type="evidence" value="ECO:0007669"/>
    <property type="project" value="UniProtKB-KW"/>
</dbReference>
<sequence length="101" mass="12415">MTEYKTRQQKQRFYKSGPWRKLRLVALERDNYECQQCKKKGKFSKGQNVHHIQEIYHHPKLALELDNLETLCINCHNEEHKRTFNNIGTKKDKKEWNDERW</sequence>
<dbReference type="InterPro" id="IPR002711">
    <property type="entry name" value="HNH"/>
</dbReference>
<comment type="similarity">
    <text evidence="3">Belongs to the HNH nuclease family.</text>
</comment>
<dbReference type="RefSeq" id="WP_097042192.1">
    <property type="nucleotide sequence ID" value="NZ_OBEK01000003.1"/>
</dbReference>
<keyword evidence="1" id="KW-0540">Nuclease</keyword>
<dbReference type="Pfam" id="PF01844">
    <property type="entry name" value="HNH"/>
    <property type="match status" value="1"/>
</dbReference>